<evidence type="ECO:0000313" key="2">
    <source>
        <dbReference type="Proteomes" id="UP000316958"/>
    </source>
</evidence>
<comment type="caution">
    <text evidence="1">The sequence shown here is derived from an EMBL/GenBank/DDBJ whole genome shotgun (WGS) entry which is preliminary data.</text>
</comment>
<dbReference type="Gene3D" id="3.40.50.1000">
    <property type="entry name" value="HAD superfamily/HAD-like"/>
    <property type="match status" value="1"/>
</dbReference>
<dbReference type="GO" id="GO:0016791">
    <property type="term" value="F:phosphatase activity"/>
    <property type="evidence" value="ECO:0007669"/>
    <property type="project" value="InterPro"/>
</dbReference>
<dbReference type="InterPro" id="IPR013954">
    <property type="entry name" value="PNK3P"/>
</dbReference>
<reference evidence="1 2" key="1">
    <citation type="submission" date="2019-01" db="EMBL/GenBank/DDBJ databases">
        <title>Coherence of Microcystis species and biogeography revealed through population genomics.</title>
        <authorList>
            <person name="Perez-Carrascal O.M."/>
            <person name="Terrat Y."/>
            <person name="Giani A."/>
            <person name="Fortin N."/>
            <person name="Tromas N."/>
            <person name="Shapiro B.J."/>
        </authorList>
    </citation>
    <scope>NUCLEOTIDE SEQUENCE [LARGE SCALE GENOMIC DNA]</scope>
    <source>
        <strain evidence="1">Ma_QC_Ch_20071001_S25D</strain>
    </source>
</reference>
<dbReference type="PANTHER" id="PTHR42891:SF1">
    <property type="entry name" value="D-GLYCERO-BETA-D-MANNO-HEPTOSE-1,7-BISPHOSPHATE 7-PHOSPHATASE"/>
    <property type="match status" value="1"/>
</dbReference>
<dbReference type="AlphaFoldDB" id="A0A552G434"/>
<dbReference type="InterPro" id="IPR036412">
    <property type="entry name" value="HAD-like_sf"/>
</dbReference>
<evidence type="ECO:0000313" key="1">
    <source>
        <dbReference type="EMBL" id="TRU53723.1"/>
    </source>
</evidence>
<dbReference type="Pfam" id="PF08645">
    <property type="entry name" value="PNK3P"/>
    <property type="match status" value="1"/>
</dbReference>
<sequence length="188" mass="21250">MKSNEDPKIKALLLDLDGTIRRPTSGKFIEDPNDQEPISRSERVATEGAIKAMKLYHQEGWIMIGITNQGGVAAGHKSLTSAIEEQRKTLEIFPLLSYIYFCPDFEGNLCYGVSRENIDLIHEIRKEFLGQFRKPNCGMISASLKNFKNLSKALMVGDRSEDEEAAKNAGIHFLSADIWRFPPNDREF</sequence>
<accession>A0A552G434</accession>
<dbReference type="GO" id="GO:0005975">
    <property type="term" value="P:carbohydrate metabolic process"/>
    <property type="evidence" value="ECO:0007669"/>
    <property type="project" value="InterPro"/>
</dbReference>
<dbReference type="Proteomes" id="UP000316958">
    <property type="component" value="Unassembled WGS sequence"/>
</dbReference>
<protein>
    <submittedName>
        <fullName evidence="1">HAD-IIIA family hydrolase</fullName>
    </submittedName>
</protein>
<dbReference type="EMBL" id="SFBE01000055">
    <property type="protein sequence ID" value="TRU53723.1"/>
    <property type="molecule type" value="Genomic_DNA"/>
</dbReference>
<gene>
    <name evidence="1" type="ORF">EWV57_03220</name>
</gene>
<keyword evidence="1" id="KW-0378">Hydrolase</keyword>
<name>A0A552G434_MICAE</name>
<dbReference type="InterPro" id="IPR004446">
    <property type="entry name" value="Heptose_bisP_phosphatase"/>
</dbReference>
<dbReference type="SUPFAM" id="SSF56784">
    <property type="entry name" value="HAD-like"/>
    <property type="match status" value="1"/>
</dbReference>
<dbReference type="PANTHER" id="PTHR42891">
    <property type="entry name" value="D-GLYCERO-BETA-D-MANNO-HEPTOSE-1,7-BISPHOSPHATE 7-PHOSPHATASE"/>
    <property type="match status" value="1"/>
</dbReference>
<organism evidence="1 2">
    <name type="scientific">Microcystis aeruginosa Ma_QC_Ch_20071001_S25D</name>
    <dbReference type="NCBI Taxonomy" id="2486250"/>
    <lineage>
        <taxon>Bacteria</taxon>
        <taxon>Bacillati</taxon>
        <taxon>Cyanobacteriota</taxon>
        <taxon>Cyanophyceae</taxon>
        <taxon>Oscillatoriophycideae</taxon>
        <taxon>Chroococcales</taxon>
        <taxon>Microcystaceae</taxon>
        <taxon>Microcystis</taxon>
    </lineage>
</organism>
<proteinExistence type="predicted"/>
<dbReference type="InterPro" id="IPR006549">
    <property type="entry name" value="HAD-SF_hydro_IIIA"/>
</dbReference>
<dbReference type="NCBIfam" id="TIGR01662">
    <property type="entry name" value="HAD-SF-IIIA"/>
    <property type="match status" value="1"/>
</dbReference>
<dbReference type="InterPro" id="IPR023214">
    <property type="entry name" value="HAD_sf"/>
</dbReference>